<dbReference type="GO" id="GO:0022857">
    <property type="term" value="F:transmembrane transporter activity"/>
    <property type="evidence" value="ECO:0007669"/>
    <property type="project" value="InterPro"/>
</dbReference>
<feature type="transmembrane region" description="Helical" evidence="8">
    <location>
        <begin position="20"/>
        <end position="38"/>
    </location>
</feature>
<dbReference type="GO" id="GO:0005886">
    <property type="term" value="C:plasma membrane"/>
    <property type="evidence" value="ECO:0007669"/>
    <property type="project" value="UniProtKB-SubCell"/>
</dbReference>
<keyword evidence="10" id="KW-1185">Reference proteome</keyword>
<evidence type="ECO:0000256" key="6">
    <source>
        <dbReference type="ARBA" id="ARBA00022989"/>
    </source>
</evidence>
<keyword evidence="7 8" id="KW-0472">Membrane</keyword>
<evidence type="ECO:0000256" key="3">
    <source>
        <dbReference type="ARBA" id="ARBA00022448"/>
    </source>
</evidence>
<evidence type="ECO:0000256" key="1">
    <source>
        <dbReference type="ARBA" id="ARBA00004651"/>
    </source>
</evidence>
<feature type="transmembrane region" description="Helical" evidence="8">
    <location>
        <begin position="296"/>
        <end position="314"/>
    </location>
</feature>
<sequence length="352" mass="36559">MSTSPLTPLLRYKQAKVRVAGLVLLAAMVLFTLAAIGFGRADISMADIANVIYGQLTGNPEAYAHIKAAKIAIIWDIRLPRILAAIIVGGGLAVAGVVFQALLMNPLADSYTMGVSTGAAFGASVAIYLNVFAQGGLPVTLFAFGGAVATLLIVMSMARVGGYVSSANLIIAGIIVSSILSAAISMVKSLAGEQVSAIVSWLIGSLAAKSWEHVLYAWPLILAACFLCYYYAADLNIVSLGDREARSLGINASRLRTVLLAAGALITAVCVAIGGIIGFVGLIVPHMVRMLTGSDNKVLIPLCGLTGGILLLTADTFGRSVGNVEIPVGVLTTLLGGPFFVYIFRMRNKTLG</sequence>
<dbReference type="InterPro" id="IPR000522">
    <property type="entry name" value="ABC_transptr_permease_BtuC"/>
</dbReference>
<evidence type="ECO:0000256" key="2">
    <source>
        <dbReference type="ARBA" id="ARBA00007935"/>
    </source>
</evidence>
<proteinExistence type="inferred from homology"/>
<reference evidence="10" key="1">
    <citation type="submission" date="2015-03" db="EMBL/GenBank/DDBJ databases">
        <authorList>
            <person name="Nijsse Bart"/>
        </authorList>
    </citation>
    <scope>NUCLEOTIDE SEQUENCE [LARGE SCALE GENOMIC DNA]</scope>
</reference>
<dbReference type="Proteomes" id="UP000049855">
    <property type="component" value="Unassembled WGS sequence"/>
</dbReference>
<dbReference type="InterPro" id="IPR037294">
    <property type="entry name" value="ABC_BtuC-like"/>
</dbReference>
<dbReference type="RefSeq" id="WP_021167839.1">
    <property type="nucleotide sequence ID" value="NZ_CTRP01000012.1"/>
</dbReference>
<evidence type="ECO:0000313" key="9">
    <source>
        <dbReference type="EMBL" id="CQR73026.1"/>
    </source>
</evidence>
<gene>
    <name evidence="9" type="ORF">SpAn4DRAFT_2258</name>
</gene>
<dbReference type="PANTHER" id="PTHR30472:SF25">
    <property type="entry name" value="ABC TRANSPORTER PERMEASE PROTEIN MJ0876-RELATED"/>
    <property type="match status" value="1"/>
</dbReference>
<dbReference type="CDD" id="cd06550">
    <property type="entry name" value="TM_ABC_iron-siderophores_like"/>
    <property type="match status" value="1"/>
</dbReference>
<evidence type="ECO:0000313" key="10">
    <source>
        <dbReference type="Proteomes" id="UP000049855"/>
    </source>
</evidence>
<feature type="transmembrane region" description="Helical" evidence="8">
    <location>
        <begin position="170"/>
        <end position="192"/>
    </location>
</feature>
<feature type="transmembrane region" description="Helical" evidence="8">
    <location>
        <begin position="326"/>
        <end position="344"/>
    </location>
</feature>
<dbReference type="PANTHER" id="PTHR30472">
    <property type="entry name" value="FERRIC ENTEROBACTIN TRANSPORT SYSTEM PERMEASE PROTEIN"/>
    <property type="match status" value="1"/>
</dbReference>
<dbReference type="Pfam" id="PF01032">
    <property type="entry name" value="FecCD"/>
    <property type="match status" value="1"/>
</dbReference>
<keyword evidence="4" id="KW-1003">Cell membrane</keyword>
<feature type="transmembrane region" description="Helical" evidence="8">
    <location>
        <begin position="258"/>
        <end position="284"/>
    </location>
</feature>
<dbReference type="SUPFAM" id="SSF81345">
    <property type="entry name" value="ABC transporter involved in vitamin B12 uptake, BtuC"/>
    <property type="match status" value="1"/>
</dbReference>
<feature type="transmembrane region" description="Helical" evidence="8">
    <location>
        <begin position="110"/>
        <end position="132"/>
    </location>
</feature>
<organism evidence="9 10">
    <name type="scientific">Sporomusa ovata</name>
    <dbReference type="NCBI Taxonomy" id="2378"/>
    <lineage>
        <taxon>Bacteria</taxon>
        <taxon>Bacillati</taxon>
        <taxon>Bacillota</taxon>
        <taxon>Negativicutes</taxon>
        <taxon>Selenomonadales</taxon>
        <taxon>Sporomusaceae</taxon>
        <taxon>Sporomusa</taxon>
    </lineage>
</organism>
<dbReference type="GO" id="GO:0033214">
    <property type="term" value="P:siderophore-iron import into cell"/>
    <property type="evidence" value="ECO:0007669"/>
    <property type="project" value="TreeGrafter"/>
</dbReference>
<name>A0A0U1L039_9FIRM</name>
<dbReference type="Gene3D" id="1.10.3470.10">
    <property type="entry name" value="ABC transporter involved in vitamin B12 uptake, BtuC"/>
    <property type="match status" value="1"/>
</dbReference>
<accession>A0A0U1L039</accession>
<evidence type="ECO:0000256" key="4">
    <source>
        <dbReference type="ARBA" id="ARBA00022475"/>
    </source>
</evidence>
<dbReference type="AlphaFoldDB" id="A0A0U1L039"/>
<dbReference type="EMBL" id="CTRP01000012">
    <property type="protein sequence ID" value="CQR73026.1"/>
    <property type="molecule type" value="Genomic_DNA"/>
</dbReference>
<protein>
    <submittedName>
        <fullName evidence="9">Vitamin B12 ABC transporter, permease component BtuC</fullName>
    </submittedName>
</protein>
<evidence type="ECO:0000256" key="5">
    <source>
        <dbReference type="ARBA" id="ARBA00022692"/>
    </source>
</evidence>
<evidence type="ECO:0000256" key="7">
    <source>
        <dbReference type="ARBA" id="ARBA00023136"/>
    </source>
</evidence>
<dbReference type="FunFam" id="1.10.3470.10:FF:000001">
    <property type="entry name" value="Vitamin B12 ABC transporter permease BtuC"/>
    <property type="match status" value="1"/>
</dbReference>
<comment type="subcellular location">
    <subcellularLocation>
        <location evidence="1">Cell membrane</location>
        <topology evidence="1">Multi-pass membrane protein</topology>
    </subcellularLocation>
</comment>
<feature type="transmembrane region" description="Helical" evidence="8">
    <location>
        <begin position="82"/>
        <end position="104"/>
    </location>
</feature>
<feature type="transmembrane region" description="Helical" evidence="8">
    <location>
        <begin position="213"/>
        <end position="232"/>
    </location>
</feature>
<keyword evidence="3" id="KW-0813">Transport</keyword>
<keyword evidence="5 8" id="KW-0812">Transmembrane</keyword>
<evidence type="ECO:0000256" key="8">
    <source>
        <dbReference type="SAM" id="Phobius"/>
    </source>
</evidence>
<keyword evidence="6 8" id="KW-1133">Transmembrane helix</keyword>
<comment type="similarity">
    <text evidence="2">Belongs to the binding-protein-dependent transport system permease family. FecCD subfamily.</text>
</comment>
<feature type="transmembrane region" description="Helical" evidence="8">
    <location>
        <begin position="139"/>
        <end position="158"/>
    </location>
</feature>